<proteinExistence type="predicted"/>
<dbReference type="InterPro" id="IPR012337">
    <property type="entry name" value="RNaseH-like_sf"/>
</dbReference>
<gene>
    <name evidence="2" type="ORF">EKL94_13130</name>
</gene>
<evidence type="ECO:0000313" key="3">
    <source>
        <dbReference type="Proteomes" id="UP000271705"/>
    </source>
</evidence>
<dbReference type="AlphaFoldDB" id="A0A3S0HG80"/>
<dbReference type="InterPro" id="IPR001584">
    <property type="entry name" value="Integrase_cat-core"/>
</dbReference>
<dbReference type="Proteomes" id="UP000271705">
    <property type="component" value="Unassembled WGS sequence"/>
</dbReference>
<reference evidence="2 3" key="1">
    <citation type="submission" date="2018-12" db="EMBL/GenBank/DDBJ databases">
        <authorList>
            <person name="Kartti S."/>
            <person name="Manni A."/>
            <person name="Chemao El Fihri M.W."/>
            <person name="Laamarti M."/>
            <person name="Temsamani L."/>
            <person name="El Jamali J.E."/>
            <person name="Ouadghiri M."/>
            <person name="Ibrahimi A."/>
            <person name="Filati-Maltouf A."/>
        </authorList>
    </citation>
    <scope>NUCLEOTIDE SEQUENCE [LARGE SCALE GENOMIC DNA]</scope>
    <source>
        <strain evidence="2 3">MDMC339</strain>
    </source>
</reference>
<comment type="caution">
    <text evidence="2">The sequence shown here is derived from an EMBL/GenBank/DDBJ whole genome shotgun (WGS) entry which is preliminary data.</text>
</comment>
<dbReference type="PROSITE" id="PS50994">
    <property type="entry name" value="INTEGRASE"/>
    <property type="match status" value="1"/>
</dbReference>
<dbReference type="GO" id="GO:0015074">
    <property type="term" value="P:DNA integration"/>
    <property type="evidence" value="ECO:0007669"/>
    <property type="project" value="InterPro"/>
</dbReference>
<evidence type="ECO:0000259" key="1">
    <source>
        <dbReference type="PROSITE" id="PS50994"/>
    </source>
</evidence>
<dbReference type="PANTHER" id="PTHR35004">
    <property type="entry name" value="TRANSPOSASE RV3428C-RELATED"/>
    <property type="match status" value="1"/>
</dbReference>
<sequence>MRIWPSRSLSPTTRGSDVSEVLIQAAASQLLAAPHGSKGRIASALAEQLGCSVQTAYRHLSKVTAALKPRKRRSDAGELSLTRDEAASIAALVEETRRLTGTGALPVEEAVDALRANGKIEAMRVDKGTGEVVQLSTSAICRAIRHYGFHRDQLAAATPAARLSSPHPNHLWQIDASVSRQFYLADDGTRVMDKREFYRGKPGNFTKIAERRLWRYAITDHASGAIELFYVLGAESSANLLSALIHAMTRREIGTMHGVPKLLMMDPGSAMTATSTSSFLAACGIEPIINEVGNARAKGQVENANYLIETHFEALLKLRAPVTSLEEINTLAQQWAQAYNATRTHSRTGYTRRDGWLRITPDQLRLAPAVEVLRQLATSAPKACTVRDCMIRFRSQQYDVRGVPGLINGQRVDVVVNALDPEGSVRVLMPGTQDCAPVHYIAPRIGRDDWGFLDSAAQVGTEYRTAPETSADAARKELDRLAMQVHTDAEAAVARKAKRVAFGGQIDPMKHLREANVAPSLPRSGRIAQVDAPQVLAAQRIEPAPIRAELPPLNHVEAAMRLKPLLEAAGSAWSPDHYARTAQRWPEGLPVDQVESWAHALATPERGGLRLVEGGTA</sequence>
<accession>A0A3S0HG80</accession>
<dbReference type="GO" id="GO:0003676">
    <property type="term" value="F:nucleic acid binding"/>
    <property type="evidence" value="ECO:0007669"/>
    <property type="project" value="InterPro"/>
</dbReference>
<protein>
    <submittedName>
        <fullName evidence="2">Transposase</fullName>
    </submittedName>
</protein>
<dbReference type="SUPFAM" id="SSF53098">
    <property type="entry name" value="Ribonuclease H-like"/>
    <property type="match status" value="1"/>
</dbReference>
<feature type="domain" description="Integrase catalytic" evidence="1">
    <location>
        <begin position="162"/>
        <end position="360"/>
    </location>
</feature>
<organism evidence="2 3">
    <name type="scientific">Stenotrophomonas maltophilia</name>
    <name type="common">Pseudomonas maltophilia</name>
    <name type="synonym">Xanthomonas maltophilia</name>
    <dbReference type="NCBI Taxonomy" id="40324"/>
    <lineage>
        <taxon>Bacteria</taxon>
        <taxon>Pseudomonadati</taxon>
        <taxon>Pseudomonadota</taxon>
        <taxon>Gammaproteobacteria</taxon>
        <taxon>Lysobacterales</taxon>
        <taxon>Lysobacteraceae</taxon>
        <taxon>Stenotrophomonas</taxon>
        <taxon>Stenotrophomonas maltophilia group</taxon>
    </lineage>
</organism>
<dbReference type="EMBL" id="RXLZ01000036">
    <property type="protein sequence ID" value="RTQ88258.1"/>
    <property type="molecule type" value="Genomic_DNA"/>
</dbReference>
<dbReference type="InterPro" id="IPR036397">
    <property type="entry name" value="RNaseH_sf"/>
</dbReference>
<name>A0A3S0HG80_STEMA</name>
<dbReference type="Gene3D" id="3.30.420.10">
    <property type="entry name" value="Ribonuclease H-like superfamily/Ribonuclease H"/>
    <property type="match status" value="1"/>
</dbReference>
<dbReference type="PANTHER" id="PTHR35004:SF7">
    <property type="entry name" value="INTEGRASE PROTEIN"/>
    <property type="match status" value="1"/>
</dbReference>
<evidence type="ECO:0000313" key="2">
    <source>
        <dbReference type="EMBL" id="RTQ88258.1"/>
    </source>
</evidence>